<feature type="region of interest" description="Disordered" evidence="14">
    <location>
        <begin position="1"/>
        <end position="33"/>
    </location>
</feature>
<dbReference type="NCBIfam" id="TIGR00174">
    <property type="entry name" value="miaA"/>
    <property type="match status" value="1"/>
</dbReference>
<comment type="caution">
    <text evidence="10">Lacks conserved residue(s) required for the propagation of feature annotation.</text>
</comment>
<evidence type="ECO:0000256" key="10">
    <source>
        <dbReference type="HAMAP-Rule" id="MF_00185"/>
    </source>
</evidence>
<dbReference type="Gene3D" id="1.10.20.140">
    <property type="match status" value="1"/>
</dbReference>
<feature type="compositionally biased region" description="Basic and acidic residues" evidence="14">
    <location>
        <begin position="9"/>
        <end position="20"/>
    </location>
</feature>
<dbReference type="EC" id="2.5.1.75" evidence="10"/>
<evidence type="ECO:0000256" key="4">
    <source>
        <dbReference type="ARBA" id="ARBA00022679"/>
    </source>
</evidence>
<evidence type="ECO:0000256" key="2">
    <source>
        <dbReference type="ARBA" id="ARBA00003213"/>
    </source>
</evidence>
<dbReference type="Pfam" id="PF01715">
    <property type="entry name" value="IPPT"/>
    <property type="match status" value="1"/>
</dbReference>
<comment type="cofactor">
    <cofactor evidence="1 10">
        <name>Mg(2+)</name>
        <dbReference type="ChEBI" id="CHEBI:18420"/>
    </cofactor>
</comment>
<comment type="function">
    <text evidence="2 10 12">Catalyzes the transfer of a dimethylallyl group onto the adenine at position 37 in tRNAs that read codons beginning with uridine, leading to the formation of N6-(dimethylallyl)adenosine (i(6)A).</text>
</comment>
<gene>
    <name evidence="10" type="primary">miaA</name>
    <name evidence="15" type="ORF">HYN69_09470</name>
</gene>
<evidence type="ECO:0000256" key="6">
    <source>
        <dbReference type="ARBA" id="ARBA00022741"/>
    </source>
</evidence>
<keyword evidence="16" id="KW-1185">Reference proteome</keyword>
<dbReference type="GO" id="GO:0052381">
    <property type="term" value="F:tRNA dimethylallyltransferase activity"/>
    <property type="evidence" value="ECO:0007669"/>
    <property type="project" value="UniProtKB-UniRule"/>
</dbReference>
<dbReference type="PANTHER" id="PTHR11088">
    <property type="entry name" value="TRNA DIMETHYLALLYLTRANSFERASE"/>
    <property type="match status" value="1"/>
</dbReference>
<feature type="binding site" evidence="10">
    <location>
        <begin position="64"/>
        <end position="69"/>
    </location>
    <ligand>
        <name>substrate</name>
    </ligand>
</feature>
<dbReference type="PANTHER" id="PTHR11088:SF60">
    <property type="entry name" value="TRNA DIMETHYLALLYLTRANSFERASE"/>
    <property type="match status" value="1"/>
</dbReference>
<comment type="similarity">
    <text evidence="3 10 13">Belongs to the IPP transferase family.</text>
</comment>
<dbReference type="EMBL" id="CP028918">
    <property type="protein sequence ID" value="AWB48708.1"/>
    <property type="molecule type" value="Genomic_DNA"/>
</dbReference>
<dbReference type="KEGG" id="geh:HYN69_09470"/>
<protein>
    <recommendedName>
        <fullName evidence="10">tRNA dimethylallyltransferase</fullName>
        <ecNumber evidence="10">2.5.1.75</ecNumber>
    </recommendedName>
    <alternativeName>
        <fullName evidence="10">Dimethylallyl diphosphate:tRNA dimethylallyltransferase</fullName>
        <shortName evidence="10">DMAPP:tRNA dimethylallyltransferase</shortName>
        <shortName evidence="10">DMATase</shortName>
    </alternativeName>
    <alternativeName>
        <fullName evidence="10">Isopentenyl-diphosphate:tRNA isopentenyltransferase</fullName>
        <shortName evidence="10">IPP transferase</shortName>
        <shortName evidence="10">IPPT</shortName>
        <shortName evidence="10">IPTase</shortName>
    </alternativeName>
</protein>
<evidence type="ECO:0000256" key="3">
    <source>
        <dbReference type="ARBA" id="ARBA00005842"/>
    </source>
</evidence>
<evidence type="ECO:0000313" key="15">
    <source>
        <dbReference type="EMBL" id="AWB48708.1"/>
    </source>
</evidence>
<feature type="binding site" evidence="10">
    <location>
        <begin position="62"/>
        <end position="69"/>
    </location>
    <ligand>
        <name>ATP</name>
        <dbReference type="ChEBI" id="CHEBI:30616"/>
    </ligand>
</feature>
<dbReference type="Proteomes" id="UP000244496">
    <property type="component" value="Chromosome"/>
</dbReference>
<evidence type="ECO:0000256" key="5">
    <source>
        <dbReference type="ARBA" id="ARBA00022694"/>
    </source>
</evidence>
<evidence type="ECO:0000256" key="7">
    <source>
        <dbReference type="ARBA" id="ARBA00022840"/>
    </source>
</evidence>
<dbReference type="GO" id="GO:0005524">
    <property type="term" value="F:ATP binding"/>
    <property type="evidence" value="ECO:0007669"/>
    <property type="project" value="UniProtKB-UniRule"/>
</dbReference>
<keyword evidence="5 10" id="KW-0819">tRNA processing</keyword>
<keyword evidence="7 10" id="KW-0067">ATP-binding</keyword>
<feature type="site" description="Interaction with substrate tRNA" evidence="10">
    <location>
        <position position="169"/>
    </location>
</feature>
<keyword evidence="6 10" id="KW-0547">Nucleotide-binding</keyword>
<dbReference type="GO" id="GO:0006400">
    <property type="term" value="P:tRNA modification"/>
    <property type="evidence" value="ECO:0007669"/>
    <property type="project" value="TreeGrafter"/>
</dbReference>
<name>A0A2S0ULL8_9RHOB</name>
<dbReference type="Gene3D" id="3.40.50.300">
    <property type="entry name" value="P-loop containing nucleotide triphosphate hydrolases"/>
    <property type="match status" value="1"/>
</dbReference>
<evidence type="ECO:0000313" key="16">
    <source>
        <dbReference type="Proteomes" id="UP000244496"/>
    </source>
</evidence>
<evidence type="ECO:0000256" key="13">
    <source>
        <dbReference type="RuleBase" id="RU003785"/>
    </source>
</evidence>
<evidence type="ECO:0000256" key="11">
    <source>
        <dbReference type="RuleBase" id="RU003783"/>
    </source>
</evidence>
<dbReference type="HAMAP" id="MF_00185">
    <property type="entry name" value="IPP_trans"/>
    <property type="match status" value="1"/>
</dbReference>
<sequence>MKTRAGSTCERRFGGKDRGGRVPSPDPTLGQAPAEFGARRKGREGLIPIESISREAPVLVAGPTASGKSALALELAARDGRVVVNADALQVYGCWRVLTARPPVEDETAVPHALYGHVGRAQPYSVGHWLREVAGLLDRPVVIVGGTGLYFSALTEGLADIPPVPATVRAEADERRKAEGFAALRDELDAATAGRIDLLNPARVQRAWEVLRATGRGLAAWQEGTAPPLMPLSRVEALVLRPEVDWLNARIDRRFDAMIATGALDEVAAERMFWKPSEPYARAIGAPEMMAFLQGNMALEDAVAAAKIASRQYAKRQRTWFRSRMGSWRTVDLP</sequence>
<feature type="site" description="Interaction with substrate tRNA" evidence="10">
    <location>
        <position position="147"/>
    </location>
</feature>
<accession>A0A2S0ULL8</accession>
<dbReference type="AlphaFoldDB" id="A0A2S0ULL8"/>
<evidence type="ECO:0000256" key="1">
    <source>
        <dbReference type="ARBA" id="ARBA00001946"/>
    </source>
</evidence>
<dbReference type="OrthoDB" id="9776390at2"/>
<proteinExistence type="inferred from homology"/>
<dbReference type="InterPro" id="IPR039657">
    <property type="entry name" value="Dimethylallyltransferase"/>
</dbReference>
<dbReference type="InterPro" id="IPR027417">
    <property type="entry name" value="P-loop_NTPase"/>
</dbReference>
<dbReference type="InterPro" id="IPR018022">
    <property type="entry name" value="IPT"/>
</dbReference>
<comment type="catalytic activity">
    <reaction evidence="9 10 11">
        <text>adenosine(37) in tRNA + dimethylallyl diphosphate = N(6)-dimethylallyladenosine(37) in tRNA + diphosphate</text>
        <dbReference type="Rhea" id="RHEA:26482"/>
        <dbReference type="Rhea" id="RHEA-COMP:10162"/>
        <dbReference type="Rhea" id="RHEA-COMP:10375"/>
        <dbReference type="ChEBI" id="CHEBI:33019"/>
        <dbReference type="ChEBI" id="CHEBI:57623"/>
        <dbReference type="ChEBI" id="CHEBI:74411"/>
        <dbReference type="ChEBI" id="CHEBI:74415"/>
        <dbReference type="EC" id="2.5.1.75"/>
    </reaction>
</comment>
<reference evidence="15 16" key="1">
    <citation type="submission" date="2018-04" db="EMBL/GenBank/DDBJ databases">
        <title>Genome sequencing of Gemmobacter.</title>
        <authorList>
            <person name="Yi H."/>
            <person name="Baek M.-G."/>
        </authorList>
    </citation>
    <scope>NUCLEOTIDE SEQUENCE [LARGE SCALE GENOMIC DNA]</scope>
    <source>
        <strain evidence="15 16">HYN0069</strain>
    </source>
</reference>
<evidence type="ECO:0000256" key="8">
    <source>
        <dbReference type="ARBA" id="ARBA00022842"/>
    </source>
</evidence>
<evidence type="ECO:0000256" key="14">
    <source>
        <dbReference type="SAM" id="MobiDB-lite"/>
    </source>
</evidence>
<evidence type="ECO:0000256" key="12">
    <source>
        <dbReference type="RuleBase" id="RU003784"/>
    </source>
</evidence>
<comment type="subunit">
    <text evidence="10">Monomer.</text>
</comment>
<keyword evidence="4 10" id="KW-0808">Transferase</keyword>
<organism evidence="15 16">
    <name type="scientific">Paragemmobacter aquarius</name>
    <dbReference type="NCBI Taxonomy" id="2169400"/>
    <lineage>
        <taxon>Bacteria</taxon>
        <taxon>Pseudomonadati</taxon>
        <taxon>Pseudomonadota</taxon>
        <taxon>Alphaproteobacteria</taxon>
        <taxon>Rhodobacterales</taxon>
        <taxon>Paracoccaceae</taxon>
        <taxon>Paragemmobacter</taxon>
    </lineage>
</organism>
<dbReference type="SUPFAM" id="SSF52540">
    <property type="entry name" value="P-loop containing nucleoside triphosphate hydrolases"/>
    <property type="match status" value="1"/>
</dbReference>
<evidence type="ECO:0000256" key="9">
    <source>
        <dbReference type="ARBA" id="ARBA00049563"/>
    </source>
</evidence>
<keyword evidence="8 10" id="KW-0460">Magnesium</keyword>